<feature type="domain" description="Inhibitor I9" evidence="9">
    <location>
        <begin position="801"/>
        <end position="877"/>
    </location>
</feature>
<dbReference type="Pfam" id="PF05922">
    <property type="entry name" value="Inhibitor_I9"/>
    <property type="match status" value="2"/>
</dbReference>
<sequence>MARQKNSSLWFLLLSLICSLLSTHSTAAASEDDVRKEYIVYMGAKPAGDFSASAIHTNMLEQVFGSGRASSSLVRSYKRSFNGFVAKLTEDEMQQMKGMDGVVSVFPSEKKQLHTTRSWDFVGFPRQVKRTSFESDIIIGVLDGGIWPESDSFDDKGFGPPPRKWKGTCQGFSNFTCNNKIIGAKYYKSDRKFSPEDLQSPRDSDGHGTHTASTAAGGLVNMASLMGFGLGTARGGVPSARIAVYKICWSDGCDDADILAAFDDAIADGVDIISYSLGNPPSRDYFKDTAAIGAFHAMKNGILTSTSAGNDGPRLVSVVNVAPWSLSVAASTIDRKFLTEVQLGDKKVYKGFSINAFEPNGMYPLIYGGDAPNTRGGFRGNTSRFCEINSLNPNLVKGKIVLCIGLGAGFKEAWSAFLAGAVGTVIVDGLRLPKDSSNIYPLPASRLSAGDGKRIAYYISSTSNPTASILKSIEVKDTLAPYVPSFSSRGPNNITHDLLKPDLTAPGVHILAAWSPISPISQMSGDNRVAQYNILSGTSMACPHATGAAAYIKSFHPTWSPAAIKSALMTTATPMSARKNPEAEFAYGAGNIDPVRAVHPGLVYDADEIDFVNFLCGEGYSIQTLRKVTGDHSVCSKATNGAVWDLNYPSFALSIPYKESIARTFKRSVTNVGLPVSTYKATVIGAPKGLKINVKPNILSFTSIGQKLSFVLKVEGRIVKDMVSASLVWDDGLHKYYSNIDPVKAVDPGLVYDVDEIDYVKFLCGQGYSTRALWRHWGLICSLLSTHSTAAASEDDVRKEYIVYMGAKPAGDLSASAIHTNMLEQVFGSGRASSSLVRSYKRSFNGFVAKLTEEEMQQMKGMDGVVSVFPNEKKQLHTTRSWDFVGFPRQVKRTSFESDIIIGVLDTGIWPESDSFDDKGFGPPPRKWKGTCHGFSNFTCNNKIIGAKYYKSDGKFSPKDLHSPRDSEGHGTHTASTAAGDLVSMASLMGFGLGTARGGVPSARIAVYKTCWSDGCHDADILAAFDDAIADGVDIISISVGGKTPQKYFEDSAAIGAFHAMKNGILTSTSAGNEGPLLVSVTNVSPWSLSVAASTTYRKFLTKVQLGDRKVYKGISINTFELHGMYPLIYGGDGPNTRGGFRGNTSRFCQINSLNPNLVKGKIVLCIGHRGGSEAAWSAFLAGAVGTVIVDGLQLPRDFSRIYPLPASRLGAGDGKRIAYYISSTSNPTASILKSIEVSDTLAPYVPPFSSRGPNPITHDLLKPDLTAPGVHILAAWSPISPISKVPGDNRIAEYNIESGTSMACPHATGAAAYIKSFHPTWSPAAIKSALMTTATPMSARKNPEAEFAYGAGNIDPVRAVHPGLVYDADEIDFVNFLCGEGYSVQNLRLVTGDHSVCSKATNGTVWDLNYPSFALSIPYKESIARTFKRSVTNVGLPVSTYKATVIGAPKGLKVNVQPNILSFTSIGQKLSFVLKVKGRIVKDMVSASLVWDDGLYKVRSPIIVYAVQ</sequence>
<evidence type="ECO:0000256" key="2">
    <source>
        <dbReference type="ARBA" id="ARBA00022670"/>
    </source>
</evidence>
<dbReference type="CDD" id="cd02120">
    <property type="entry name" value="PA_subtilisin_like"/>
    <property type="match status" value="2"/>
</dbReference>
<evidence type="ECO:0000259" key="8">
    <source>
        <dbReference type="Pfam" id="PF00082"/>
    </source>
</evidence>
<feature type="domain" description="Subtilisin-like protease fibronectin type-III" evidence="10">
    <location>
        <begin position="1408"/>
        <end position="1505"/>
    </location>
</feature>
<evidence type="ECO:0000313" key="11">
    <source>
        <dbReference type="EMBL" id="WKA01011.1"/>
    </source>
</evidence>
<name>A0ABY9D0Z6_VITVI</name>
<evidence type="ECO:0000259" key="10">
    <source>
        <dbReference type="Pfam" id="PF17766"/>
    </source>
</evidence>
<feature type="active site" description="Charge relay system" evidence="6">
    <location>
        <position position="906"/>
    </location>
</feature>
<dbReference type="EMBL" id="CP126660">
    <property type="protein sequence ID" value="WKA01011.1"/>
    <property type="molecule type" value="Genomic_DNA"/>
</dbReference>
<keyword evidence="2 6" id="KW-0645">Protease</keyword>
<feature type="domain" description="Peptidase S8/S53" evidence="8">
    <location>
        <begin position="135"/>
        <end position="590"/>
    </location>
</feature>
<dbReference type="Gene3D" id="3.50.30.30">
    <property type="match status" value="2"/>
</dbReference>
<dbReference type="Gene3D" id="3.40.50.200">
    <property type="entry name" value="Peptidase S8/S53 domain"/>
    <property type="match status" value="2"/>
</dbReference>
<evidence type="ECO:0000313" key="12">
    <source>
        <dbReference type="Proteomes" id="UP001227230"/>
    </source>
</evidence>
<feature type="chain" id="PRO_5045466406" description="Cucumisin" evidence="7">
    <location>
        <begin position="29"/>
        <end position="1509"/>
    </location>
</feature>
<dbReference type="InterPro" id="IPR041469">
    <property type="entry name" value="Subtilisin-like_FN3"/>
</dbReference>
<dbReference type="PRINTS" id="PR00723">
    <property type="entry name" value="SUBTILISIN"/>
</dbReference>
<dbReference type="InterPro" id="IPR037045">
    <property type="entry name" value="S8pro/Inhibitor_I9_sf"/>
</dbReference>
<dbReference type="Proteomes" id="UP001227230">
    <property type="component" value="Chromosome 13"/>
</dbReference>
<gene>
    <name evidence="11" type="ORF">VitviT2T_019320</name>
</gene>
<evidence type="ECO:0000256" key="1">
    <source>
        <dbReference type="ARBA" id="ARBA00011073"/>
    </source>
</evidence>
<dbReference type="Gene3D" id="3.30.70.80">
    <property type="entry name" value="Peptidase S8 propeptide/proteinase inhibitor I9"/>
    <property type="match status" value="2"/>
</dbReference>
<reference evidence="11 12" key="1">
    <citation type="journal article" date="2023" name="Hortic Res">
        <title>The complete reference genome for grapevine (Vitis vinifera L.) genetics and breeding.</title>
        <authorList>
            <person name="Shi X."/>
            <person name="Cao S."/>
            <person name="Wang X."/>
            <person name="Huang S."/>
            <person name="Wang Y."/>
            <person name="Liu Z."/>
            <person name="Liu W."/>
            <person name="Leng X."/>
            <person name="Peng Y."/>
            <person name="Wang N."/>
            <person name="Wang Y."/>
            <person name="Ma Z."/>
            <person name="Xu X."/>
            <person name="Zhang F."/>
            <person name="Xue H."/>
            <person name="Zhong H."/>
            <person name="Wang Y."/>
            <person name="Zhang K."/>
            <person name="Velt A."/>
            <person name="Avia K."/>
            <person name="Holtgrawe D."/>
            <person name="Grimplet J."/>
            <person name="Matus J.T."/>
            <person name="Ware D."/>
            <person name="Wu X."/>
            <person name="Wang H."/>
            <person name="Liu C."/>
            <person name="Fang Y."/>
            <person name="Rustenholz C."/>
            <person name="Cheng Z."/>
            <person name="Xiao H."/>
            <person name="Zhou Y."/>
        </authorList>
    </citation>
    <scope>NUCLEOTIDE SEQUENCE [LARGE SCALE GENOMIC DNA]</scope>
    <source>
        <strain evidence="12">cv. Pinot noir / PN40024</strain>
        <tissue evidence="11">Leaf</tissue>
    </source>
</reference>
<feature type="domain" description="Subtilisin-like protease fibronectin type-III" evidence="10">
    <location>
        <begin position="645"/>
        <end position="738"/>
    </location>
</feature>
<dbReference type="PROSITE" id="PS51892">
    <property type="entry name" value="SUBTILASE"/>
    <property type="match status" value="2"/>
</dbReference>
<keyword evidence="4 6" id="KW-0378">Hydrolase</keyword>
<keyword evidence="5 6" id="KW-0720">Serine protease</keyword>
<dbReference type="PROSITE" id="PS00138">
    <property type="entry name" value="SUBTILASE_SER"/>
    <property type="match status" value="2"/>
</dbReference>
<feature type="active site" description="Charge relay system" evidence="6">
    <location>
        <position position="970"/>
    </location>
</feature>
<dbReference type="InterPro" id="IPR010259">
    <property type="entry name" value="S8pro/Inhibitor_I9"/>
</dbReference>
<dbReference type="SUPFAM" id="SSF52743">
    <property type="entry name" value="Subtilisin-like"/>
    <property type="match status" value="2"/>
</dbReference>
<organism evidence="11 12">
    <name type="scientific">Vitis vinifera</name>
    <name type="common">Grape</name>
    <dbReference type="NCBI Taxonomy" id="29760"/>
    <lineage>
        <taxon>Eukaryota</taxon>
        <taxon>Viridiplantae</taxon>
        <taxon>Streptophyta</taxon>
        <taxon>Embryophyta</taxon>
        <taxon>Tracheophyta</taxon>
        <taxon>Spermatophyta</taxon>
        <taxon>Magnoliopsida</taxon>
        <taxon>eudicotyledons</taxon>
        <taxon>Gunneridae</taxon>
        <taxon>Pentapetalae</taxon>
        <taxon>rosids</taxon>
        <taxon>Vitales</taxon>
        <taxon>Vitaceae</taxon>
        <taxon>Viteae</taxon>
        <taxon>Vitis</taxon>
    </lineage>
</organism>
<dbReference type="InterPro" id="IPR023828">
    <property type="entry name" value="Peptidase_S8_Ser-AS"/>
</dbReference>
<comment type="similarity">
    <text evidence="1 6">Belongs to the peptidase S8 family.</text>
</comment>
<feature type="domain" description="Peptidase S8/S53" evidence="8">
    <location>
        <begin position="898"/>
        <end position="1353"/>
    </location>
</feature>
<feature type="active site" description="Charge relay system" evidence="6">
    <location>
        <position position="207"/>
    </location>
</feature>
<dbReference type="InterPro" id="IPR036852">
    <property type="entry name" value="Peptidase_S8/S53_dom_sf"/>
</dbReference>
<feature type="signal peptide" evidence="7">
    <location>
        <begin position="1"/>
        <end position="28"/>
    </location>
</feature>
<keyword evidence="3 7" id="KW-0732">Signal</keyword>
<keyword evidence="12" id="KW-1185">Reference proteome</keyword>
<feature type="active site" description="Charge relay system" evidence="6">
    <location>
        <position position="143"/>
    </location>
</feature>
<dbReference type="InterPro" id="IPR000209">
    <property type="entry name" value="Peptidase_S8/S53_dom"/>
</dbReference>
<dbReference type="CDD" id="cd04852">
    <property type="entry name" value="Peptidases_S8_3"/>
    <property type="match status" value="2"/>
</dbReference>
<dbReference type="InterPro" id="IPR034197">
    <property type="entry name" value="Peptidases_S8_3"/>
</dbReference>
<dbReference type="Pfam" id="PF17766">
    <property type="entry name" value="fn3_6"/>
    <property type="match status" value="2"/>
</dbReference>
<feature type="active site" description="Charge relay system" evidence="6">
    <location>
        <position position="539"/>
    </location>
</feature>
<evidence type="ECO:0000256" key="7">
    <source>
        <dbReference type="SAM" id="SignalP"/>
    </source>
</evidence>
<dbReference type="Gene3D" id="2.60.40.2310">
    <property type="match status" value="2"/>
</dbReference>
<protein>
    <recommendedName>
        <fullName evidence="13">Cucumisin</fullName>
    </recommendedName>
</protein>
<feature type="active site" description="Charge relay system" evidence="6">
    <location>
        <position position="1302"/>
    </location>
</feature>
<feature type="domain" description="Inhibitor I9" evidence="9">
    <location>
        <begin position="38"/>
        <end position="114"/>
    </location>
</feature>
<proteinExistence type="inferred from homology"/>
<dbReference type="InterPro" id="IPR015500">
    <property type="entry name" value="Peptidase_S8_subtilisin-rel"/>
</dbReference>
<evidence type="ECO:0000256" key="5">
    <source>
        <dbReference type="ARBA" id="ARBA00022825"/>
    </source>
</evidence>
<evidence type="ECO:0000259" key="9">
    <source>
        <dbReference type="Pfam" id="PF05922"/>
    </source>
</evidence>
<dbReference type="Pfam" id="PF00082">
    <property type="entry name" value="Peptidase_S8"/>
    <property type="match status" value="2"/>
</dbReference>
<evidence type="ECO:0000256" key="4">
    <source>
        <dbReference type="ARBA" id="ARBA00022801"/>
    </source>
</evidence>
<evidence type="ECO:0000256" key="3">
    <source>
        <dbReference type="ARBA" id="ARBA00022729"/>
    </source>
</evidence>
<evidence type="ECO:0000256" key="6">
    <source>
        <dbReference type="PROSITE-ProRule" id="PRU01240"/>
    </source>
</evidence>
<evidence type="ECO:0008006" key="13">
    <source>
        <dbReference type="Google" id="ProtNLM"/>
    </source>
</evidence>
<dbReference type="InterPro" id="IPR045051">
    <property type="entry name" value="SBT"/>
</dbReference>
<dbReference type="PANTHER" id="PTHR10795">
    <property type="entry name" value="PROPROTEIN CONVERTASE SUBTILISIN/KEXIN"/>
    <property type="match status" value="1"/>
</dbReference>
<accession>A0ABY9D0Z6</accession>